<dbReference type="Proteomes" id="UP001221413">
    <property type="component" value="Unassembled WGS sequence"/>
</dbReference>
<gene>
    <name evidence="6" type="ORF">Dda_7572</name>
</gene>
<dbReference type="InterPro" id="IPR004910">
    <property type="entry name" value="Yippee/Mis18/Cereblon"/>
</dbReference>
<evidence type="ECO:0000256" key="1">
    <source>
        <dbReference type="ARBA" id="ARBA00022723"/>
    </source>
</evidence>
<feature type="compositionally biased region" description="Basic and acidic residues" evidence="4">
    <location>
        <begin position="297"/>
        <end position="318"/>
    </location>
</feature>
<keyword evidence="7" id="KW-1185">Reference proteome</keyword>
<evidence type="ECO:0000256" key="4">
    <source>
        <dbReference type="SAM" id="MobiDB-lite"/>
    </source>
</evidence>
<feature type="region of interest" description="Disordered" evidence="4">
    <location>
        <begin position="265"/>
        <end position="421"/>
    </location>
</feature>
<feature type="compositionally biased region" description="Basic residues" evidence="4">
    <location>
        <begin position="351"/>
        <end position="374"/>
    </location>
</feature>
<evidence type="ECO:0000313" key="7">
    <source>
        <dbReference type="Proteomes" id="UP001221413"/>
    </source>
</evidence>
<feature type="compositionally biased region" description="Polar residues" evidence="4">
    <location>
        <begin position="409"/>
        <end position="421"/>
    </location>
</feature>
<name>A0AAD6NIF1_DREDA</name>
<comment type="caution">
    <text evidence="6">The sequence shown here is derived from an EMBL/GenBank/DDBJ whole genome shotgun (WGS) entry which is preliminary data.</text>
</comment>
<keyword evidence="3" id="KW-0175">Coiled coil</keyword>
<feature type="compositionally biased region" description="Polar residues" evidence="4">
    <location>
        <begin position="265"/>
        <end position="276"/>
    </location>
</feature>
<evidence type="ECO:0000313" key="6">
    <source>
        <dbReference type="EMBL" id="KAJ6257783.1"/>
    </source>
</evidence>
<feature type="coiled-coil region" evidence="3">
    <location>
        <begin position="209"/>
        <end position="236"/>
    </location>
</feature>
<evidence type="ECO:0000256" key="2">
    <source>
        <dbReference type="ARBA" id="ARBA00022833"/>
    </source>
</evidence>
<dbReference type="Pfam" id="PF03226">
    <property type="entry name" value="Yippee-Mis18"/>
    <property type="match status" value="1"/>
</dbReference>
<evidence type="ECO:0000259" key="5">
    <source>
        <dbReference type="Pfam" id="PF03226"/>
    </source>
</evidence>
<accession>A0AAD6NIF1</accession>
<feature type="compositionally biased region" description="Acidic residues" evidence="4">
    <location>
        <begin position="334"/>
        <end position="344"/>
    </location>
</feature>
<feature type="domain" description="Yippee/Mis18/Cereblon" evidence="5">
    <location>
        <begin position="28"/>
        <end position="115"/>
    </location>
</feature>
<dbReference type="EMBL" id="JAQGDS010000010">
    <property type="protein sequence ID" value="KAJ6257783.1"/>
    <property type="molecule type" value="Genomic_DNA"/>
</dbReference>
<keyword evidence="2" id="KW-0862">Zinc</keyword>
<dbReference type="AlphaFoldDB" id="A0AAD6NIF1"/>
<feature type="region of interest" description="Disordered" evidence="4">
    <location>
        <begin position="117"/>
        <end position="154"/>
    </location>
</feature>
<organism evidence="6 7">
    <name type="scientific">Drechslerella dactyloides</name>
    <name type="common">Nematode-trapping fungus</name>
    <name type="synonym">Arthrobotrys dactyloides</name>
    <dbReference type="NCBI Taxonomy" id="74499"/>
    <lineage>
        <taxon>Eukaryota</taxon>
        <taxon>Fungi</taxon>
        <taxon>Dikarya</taxon>
        <taxon>Ascomycota</taxon>
        <taxon>Pezizomycotina</taxon>
        <taxon>Orbiliomycetes</taxon>
        <taxon>Orbiliales</taxon>
        <taxon>Orbiliaceae</taxon>
        <taxon>Drechslerella</taxon>
    </lineage>
</organism>
<sequence length="421" mass="45809">MPPKEAAPAASASASGDVAPSVPMPYTVVCKHCQASLVDSADVDRTISELRLVVLLHEESAGLTVAAKSRKIRKSSKEESSFHDVNCDACKHTVGRKYTLIAQHPDMQNKLALLQEETDVRPRSEPITDTSDDQTRPASGTLPSELGGTHPEPANMAEEFTNIKRFCLMLHDGQESLSAQVKQLARQPAKRSLPVQQPEPHNCSCGKDLEELKTRLARLEASLQTVVEDKNRLMAQMKLQSKRSFADFAVEIPVIRKRVDDSPALSQELTQQQQHLSPPASELSGEKGDDDGNGSRNVERTSRGKVATEEQPQPREADFQGQTGVEMEPIVIDDGYDSDEDGEYQEGAKTPARRAAKRARLAGKTPRGPKRGKGRPSLGSTTDGANESISVVTIATPKAQLDSTDKDVSSMSTGRVTRSRK</sequence>
<reference evidence="6" key="1">
    <citation type="submission" date="2023-01" db="EMBL/GenBank/DDBJ databases">
        <title>The chitinases involved in constricting ring structure development in the nematode-trapping fungus Drechslerella dactyloides.</title>
        <authorList>
            <person name="Wang R."/>
            <person name="Zhang L."/>
            <person name="Tang P."/>
            <person name="Li S."/>
            <person name="Liang L."/>
        </authorList>
    </citation>
    <scope>NUCLEOTIDE SEQUENCE</scope>
    <source>
        <strain evidence="6">YMF1.00031</strain>
    </source>
</reference>
<feature type="compositionally biased region" description="Polar residues" evidence="4">
    <location>
        <begin position="378"/>
        <end position="393"/>
    </location>
</feature>
<evidence type="ECO:0000256" key="3">
    <source>
        <dbReference type="SAM" id="Coils"/>
    </source>
</evidence>
<proteinExistence type="predicted"/>
<protein>
    <recommendedName>
        <fullName evidence="5">Yippee/Mis18/Cereblon domain-containing protein</fullName>
    </recommendedName>
</protein>
<keyword evidence="1" id="KW-0479">Metal-binding</keyword>
<dbReference type="GO" id="GO:0046872">
    <property type="term" value="F:metal ion binding"/>
    <property type="evidence" value="ECO:0007669"/>
    <property type="project" value="UniProtKB-KW"/>
</dbReference>